<gene>
    <name evidence="1" type="ORF">IMZ08_16995</name>
</gene>
<evidence type="ECO:0000313" key="2">
    <source>
        <dbReference type="Proteomes" id="UP001516662"/>
    </source>
</evidence>
<proteinExistence type="predicted"/>
<name>A0ABR9QML6_9BACI</name>
<reference evidence="1 2" key="1">
    <citation type="submission" date="2020-10" db="EMBL/GenBank/DDBJ databases">
        <title>Bacillus sp. HD4P25, an endophyte from a halophyte.</title>
        <authorList>
            <person name="Sun J.-Q."/>
        </authorList>
    </citation>
    <scope>NUCLEOTIDE SEQUENCE [LARGE SCALE GENOMIC DNA]</scope>
    <source>
        <strain evidence="1 2">YIM 93174</strain>
    </source>
</reference>
<dbReference type="Proteomes" id="UP001516662">
    <property type="component" value="Unassembled WGS sequence"/>
</dbReference>
<organism evidence="1 2">
    <name type="scientific">Litchfieldia luteola</name>
    <dbReference type="NCBI Taxonomy" id="682179"/>
    <lineage>
        <taxon>Bacteria</taxon>
        <taxon>Bacillati</taxon>
        <taxon>Bacillota</taxon>
        <taxon>Bacilli</taxon>
        <taxon>Bacillales</taxon>
        <taxon>Bacillaceae</taxon>
        <taxon>Litchfieldia</taxon>
    </lineage>
</organism>
<comment type="caution">
    <text evidence="1">The sequence shown here is derived from an EMBL/GenBank/DDBJ whole genome shotgun (WGS) entry which is preliminary data.</text>
</comment>
<keyword evidence="2" id="KW-1185">Reference proteome</keyword>
<protein>
    <submittedName>
        <fullName evidence="1">Uncharacterized protein</fullName>
    </submittedName>
</protein>
<evidence type="ECO:0000313" key="1">
    <source>
        <dbReference type="EMBL" id="MBE4909732.1"/>
    </source>
</evidence>
<dbReference type="RefSeq" id="WP_193538687.1">
    <property type="nucleotide sequence ID" value="NZ_JADCLJ010000024.1"/>
</dbReference>
<dbReference type="EMBL" id="JADCLJ010000024">
    <property type="protein sequence ID" value="MBE4909732.1"/>
    <property type="molecule type" value="Genomic_DNA"/>
</dbReference>
<accession>A0ABR9QML6</accession>
<sequence>MLLSILLLKAISNGIDQSNEVKLLRRELAELKKVKAEEQGKHFVNTKA</sequence>